<dbReference type="InterPro" id="IPR001789">
    <property type="entry name" value="Sig_transdc_resp-reg_receiver"/>
</dbReference>
<keyword evidence="4 9" id="KW-0418">Kinase</keyword>
<dbReference type="InterPro" id="IPR004358">
    <property type="entry name" value="Sig_transdc_His_kin-like_C"/>
</dbReference>
<dbReference type="Proteomes" id="UP000006443">
    <property type="component" value="Unassembled WGS sequence"/>
</dbReference>
<feature type="modified residue" description="4-aspartylphosphate" evidence="6">
    <location>
        <position position="493"/>
    </location>
</feature>
<name>C0GD99_DETAL</name>
<dbReference type="PRINTS" id="PR00344">
    <property type="entry name" value="BCTRLSENSOR"/>
</dbReference>
<dbReference type="Gene3D" id="3.30.565.10">
    <property type="entry name" value="Histidine kinase-like ATPase, C-terminal domain"/>
    <property type="match status" value="1"/>
</dbReference>
<dbReference type="Gene3D" id="3.40.50.2300">
    <property type="match status" value="1"/>
</dbReference>
<evidence type="ECO:0000256" key="5">
    <source>
        <dbReference type="ARBA" id="ARBA00023012"/>
    </source>
</evidence>
<dbReference type="Pfam" id="PF00512">
    <property type="entry name" value="HisKA"/>
    <property type="match status" value="1"/>
</dbReference>
<dbReference type="InterPro" id="IPR018771">
    <property type="entry name" value="PocR_dom"/>
</dbReference>
<dbReference type="InterPro" id="IPR036097">
    <property type="entry name" value="HisK_dim/P_sf"/>
</dbReference>
<keyword evidence="4 9" id="KW-0808">Transferase</keyword>
<feature type="domain" description="Response regulatory" evidence="8">
    <location>
        <begin position="444"/>
        <end position="558"/>
    </location>
</feature>
<dbReference type="EMBL" id="ACJM01000002">
    <property type="protein sequence ID" value="EEG78620.1"/>
    <property type="molecule type" value="Genomic_DNA"/>
</dbReference>
<organism evidence="9 10">
    <name type="scientific">Dethiobacter alkaliphilus AHT 1</name>
    <dbReference type="NCBI Taxonomy" id="555088"/>
    <lineage>
        <taxon>Bacteria</taxon>
        <taxon>Bacillati</taxon>
        <taxon>Bacillota</taxon>
        <taxon>Dethiobacteria</taxon>
        <taxon>Dethiobacterales</taxon>
        <taxon>Dethiobacteraceae</taxon>
        <taxon>Dethiobacter</taxon>
    </lineage>
</organism>
<dbReference type="CDD" id="cd00082">
    <property type="entry name" value="HisKA"/>
    <property type="match status" value="1"/>
</dbReference>
<dbReference type="CDD" id="cd00156">
    <property type="entry name" value="REC"/>
    <property type="match status" value="1"/>
</dbReference>
<sequence>MHYKFSDLVNIKKLQKILENFSSVTDLPVAIADADGNILIGVGYQEICKDFHRKFPASNAMCKKSNTFINRKLHESEVIENQCIIYKCENGLTDMSAPIIIEGKHLATFLMGQFLLEEPDEQLFREQAEKFGFNMTNYLNALKKVPVYPEEKAKKIMNFCTDFAEILTTLGLKNLRDQENNERKKQLDEYKSKMEKLESIGFLAGGIAHDFNNILTAALGNISLIKLKLNREENDKVMEYIDEAEKSLYESKNLTQQLLTFAKGGAPVIKVVCTKELLQESVTFTLRGSNVKCVFNLAEDLLPVEVDKGQISQVIQNIIINANQAMPNGGTVRIDAENVFVNNQEKVLPVKDGQYVRISIKDHGVGIPKEFINKIFDPYFTTKQKGSGLGLATSHSIINKHYGYIAVDSQLGKGTTFHIYLKASKNNYDAKINQRTEPFVASGRILVMDDQANIREMLANTLRSFGFEVESVEEGDEALEVLKQHAFDVAILDLTIPGAKGGKEIIQEVKRINEDIKVIVSSGYNNSPVMSNYKDYGFDNVLAKPFSLEELEEVLKDI</sequence>
<dbReference type="RefSeq" id="WP_008514643.1">
    <property type="nucleotide sequence ID" value="NZ_ACJM01000002.1"/>
</dbReference>
<dbReference type="PROSITE" id="PS50110">
    <property type="entry name" value="RESPONSE_REGULATORY"/>
    <property type="match status" value="1"/>
</dbReference>
<keyword evidence="3 6" id="KW-0597">Phosphoprotein</keyword>
<evidence type="ECO:0000259" key="7">
    <source>
        <dbReference type="PROSITE" id="PS50109"/>
    </source>
</evidence>
<evidence type="ECO:0000256" key="4">
    <source>
        <dbReference type="ARBA" id="ARBA00022777"/>
    </source>
</evidence>
<reference evidence="9 10" key="1">
    <citation type="submission" date="2009-02" db="EMBL/GenBank/DDBJ databases">
        <title>Sequencing of the draft genome and assembly of Dethiobacter alkaliphilus AHT 1.</title>
        <authorList>
            <consortium name="US DOE Joint Genome Institute (JGI-PGF)"/>
            <person name="Lucas S."/>
            <person name="Copeland A."/>
            <person name="Lapidus A."/>
            <person name="Glavina del Rio T."/>
            <person name="Dalin E."/>
            <person name="Tice H."/>
            <person name="Bruce D."/>
            <person name="Goodwin L."/>
            <person name="Pitluck S."/>
            <person name="Larimer F."/>
            <person name="Land M.L."/>
            <person name="Hauser L."/>
            <person name="Muyzer G."/>
        </authorList>
    </citation>
    <scope>NUCLEOTIDE SEQUENCE [LARGE SCALE GENOMIC DNA]</scope>
    <source>
        <strain evidence="9 10">AHT 1</strain>
    </source>
</reference>
<dbReference type="InterPro" id="IPR036890">
    <property type="entry name" value="HATPase_C_sf"/>
</dbReference>
<dbReference type="eggNOG" id="COG4936">
    <property type="taxonomic scope" value="Bacteria"/>
</dbReference>
<evidence type="ECO:0000256" key="1">
    <source>
        <dbReference type="ARBA" id="ARBA00000085"/>
    </source>
</evidence>
<dbReference type="Gene3D" id="1.10.287.130">
    <property type="match status" value="1"/>
</dbReference>
<dbReference type="InterPro" id="IPR003594">
    <property type="entry name" value="HATPase_dom"/>
</dbReference>
<protein>
    <recommendedName>
        <fullName evidence="2">histidine kinase</fullName>
        <ecNumber evidence="2">2.7.13.3</ecNumber>
    </recommendedName>
</protein>
<evidence type="ECO:0000256" key="3">
    <source>
        <dbReference type="ARBA" id="ARBA00022553"/>
    </source>
</evidence>
<dbReference type="Pfam" id="PF02518">
    <property type="entry name" value="HATPase_c"/>
    <property type="match status" value="1"/>
</dbReference>
<evidence type="ECO:0000313" key="10">
    <source>
        <dbReference type="Proteomes" id="UP000006443"/>
    </source>
</evidence>
<dbReference type="SMART" id="SM00388">
    <property type="entry name" value="HisKA"/>
    <property type="match status" value="1"/>
</dbReference>
<dbReference type="PROSITE" id="PS50109">
    <property type="entry name" value="HIS_KIN"/>
    <property type="match status" value="1"/>
</dbReference>
<dbReference type="AlphaFoldDB" id="C0GD99"/>
<comment type="caution">
    <text evidence="9">The sequence shown here is derived from an EMBL/GenBank/DDBJ whole genome shotgun (WGS) entry which is preliminary data.</text>
</comment>
<comment type="catalytic activity">
    <reaction evidence="1">
        <text>ATP + protein L-histidine = ADP + protein N-phospho-L-histidine.</text>
        <dbReference type="EC" id="2.7.13.3"/>
    </reaction>
</comment>
<dbReference type="SUPFAM" id="SSF52172">
    <property type="entry name" value="CheY-like"/>
    <property type="match status" value="1"/>
</dbReference>
<evidence type="ECO:0000313" key="9">
    <source>
        <dbReference type="EMBL" id="EEG78620.1"/>
    </source>
</evidence>
<evidence type="ECO:0000256" key="6">
    <source>
        <dbReference type="PROSITE-ProRule" id="PRU00169"/>
    </source>
</evidence>
<dbReference type="Pfam" id="PF10114">
    <property type="entry name" value="PocR"/>
    <property type="match status" value="1"/>
</dbReference>
<dbReference type="InterPro" id="IPR011006">
    <property type="entry name" value="CheY-like_superfamily"/>
</dbReference>
<dbReference type="SMART" id="SM00387">
    <property type="entry name" value="HATPase_c"/>
    <property type="match status" value="1"/>
</dbReference>
<dbReference type="SUPFAM" id="SSF47384">
    <property type="entry name" value="Homodimeric domain of signal transducing histidine kinase"/>
    <property type="match status" value="1"/>
</dbReference>
<dbReference type="InterPro" id="IPR003661">
    <property type="entry name" value="HisK_dim/P_dom"/>
</dbReference>
<dbReference type="PANTHER" id="PTHR43065:SF42">
    <property type="entry name" value="TWO-COMPONENT SENSOR PPRA"/>
    <property type="match status" value="1"/>
</dbReference>
<dbReference type="GO" id="GO:0000155">
    <property type="term" value="F:phosphorelay sensor kinase activity"/>
    <property type="evidence" value="ECO:0007669"/>
    <property type="project" value="InterPro"/>
</dbReference>
<keyword evidence="10" id="KW-1185">Reference proteome</keyword>
<dbReference type="PANTHER" id="PTHR43065">
    <property type="entry name" value="SENSOR HISTIDINE KINASE"/>
    <property type="match status" value="1"/>
</dbReference>
<evidence type="ECO:0000259" key="8">
    <source>
        <dbReference type="PROSITE" id="PS50110"/>
    </source>
</evidence>
<dbReference type="STRING" id="555088.DealDRAFT_0550"/>
<evidence type="ECO:0000256" key="2">
    <source>
        <dbReference type="ARBA" id="ARBA00012438"/>
    </source>
</evidence>
<dbReference type="Pfam" id="PF00072">
    <property type="entry name" value="Response_reg"/>
    <property type="match status" value="1"/>
</dbReference>
<dbReference type="EC" id="2.7.13.3" evidence="2"/>
<dbReference type="eggNOG" id="COG5002">
    <property type="taxonomic scope" value="Bacteria"/>
</dbReference>
<gene>
    <name evidence="9" type="ORF">DealDRAFT_0550</name>
</gene>
<proteinExistence type="predicted"/>
<dbReference type="OrthoDB" id="9813394at2"/>
<dbReference type="InterPro" id="IPR005467">
    <property type="entry name" value="His_kinase_dom"/>
</dbReference>
<dbReference type="SUPFAM" id="SSF55874">
    <property type="entry name" value="ATPase domain of HSP90 chaperone/DNA topoisomerase II/histidine kinase"/>
    <property type="match status" value="1"/>
</dbReference>
<keyword evidence="5" id="KW-0902">Two-component regulatory system</keyword>
<feature type="domain" description="Histidine kinase" evidence="7">
    <location>
        <begin position="206"/>
        <end position="425"/>
    </location>
</feature>
<accession>C0GD99</accession>
<dbReference type="SMART" id="SM00448">
    <property type="entry name" value="REC"/>
    <property type="match status" value="1"/>
</dbReference>